<accession>A0A1T5BXG4</accession>
<reference evidence="5" key="1">
    <citation type="submission" date="2017-02" db="EMBL/GenBank/DDBJ databases">
        <authorList>
            <person name="Varghese N."/>
            <person name="Submissions S."/>
        </authorList>
    </citation>
    <scope>NUCLEOTIDE SEQUENCE [LARGE SCALE GENOMIC DNA]</scope>
    <source>
        <strain evidence="5">DSM 22385</strain>
    </source>
</reference>
<dbReference type="PRINTS" id="PR00081">
    <property type="entry name" value="GDHRDH"/>
</dbReference>
<dbReference type="NCBIfam" id="NF006114">
    <property type="entry name" value="PRK08263.1"/>
    <property type="match status" value="1"/>
</dbReference>
<sequence length="280" mass="30365">MITSSRIWLITGVSGGLGRALALEAARNGDIVFGTLRQEGQVDEFSDLVHGKTFGIQLDVNNHTDIGPVLTHIIDQFGRIDVLVNNAGYGLFGAAEEVSMQEAREQMETNFFGALALTQAVLPIMRSQRSGHILQVSSIAGLSSNPGLGIYNASKFALEGFTEALYMETKDLNIKVTLIEPGPFRTDWAGSSSVRSVKVIPDYDSTAGERIRAINGMSGKQPGDPVKAAKAILKIVNSENPPLRLALGKIAIDVIRKKINLLERELNEWEKLSANTGFEE</sequence>
<dbReference type="EMBL" id="FUYR01000001">
    <property type="protein sequence ID" value="SKB52048.1"/>
    <property type="molecule type" value="Genomic_DNA"/>
</dbReference>
<dbReference type="PRINTS" id="PR00080">
    <property type="entry name" value="SDRFAMILY"/>
</dbReference>
<dbReference type="InterPro" id="IPR002347">
    <property type="entry name" value="SDR_fam"/>
</dbReference>
<comment type="similarity">
    <text evidence="1 3">Belongs to the short-chain dehydrogenases/reductases (SDR) family.</text>
</comment>
<dbReference type="InterPro" id="IPR051911">
    <property type="entry name" value="SDR_oxidoreductase"/>
</dbReference>
<dbReference type="SUPFAM" id="SSF51735">
    <property type="entry name" value="NAD(P)-binding Rossmann-fold domains"/>
    <property type="match status" value="1"/>
</dbReference>
<name>A0A1T5BXG4_9SPHI</name>
<dbReference type="NCBIfam" id="NF004824">
    <property type="entry name" value="PRK06180.1"/>
    <property type="match status" value="1"/>
</dbReference>
<dbReference type="OrthoDB" id="1235794at2"/>
<dbReference type="CDD" id="cd05374">
    <property type="entry name" value="17beta-HSD-like_SDR_c"/>
    <property type="match status" value="1"/>
</dbReference>
<dbReference type="AlphaFoldDB" id="A0A1T5BXG4"/>
<evidence type="ECO:0000313" key="5">
    <source>
        <dbReference type="Proteomes" id="UP000189981"/>
    </source>
</evidence>
<dbReference type="Proteomes" id="UP000189981">
    <property type="component" value="Unassembled WGS sequence"/>
</dbReference>
<evidence type="ECO:0000313" key="4">
    <source>
        <dbReference type="EMBL" id="SKB52048.1"/>
    </source>
</evidence>
<gene>
    <name evidence="4" type="ORF">SAMN05661099_1714</name>
</gene>
<proteinExistence type="inferred from homology"/>
<dbReference type="Pfam" id="PF00106">
    <property type="entry name" value="adh_short"/>
    <property type="match status" value="1"/>
</dbReference>
<organism evidence="4 5">
    <name type="scientific">Daejeonella lutea</name>
    <dbReference type="NCBI Taxonomy" id="572036"/>
    <lineage>
        <taxon>Bacteria</taxon>
        <taxon>Pseudomonadati</taxon>
        <taxon>Bacteroidota</taxon>
        <taxon>Sphingobacteriia</taxon>
        <taxon>Sphingobacteriales</taxon>
        <taxon>Sphingobacteriaceae</taxon>
        <taxon>Daejeonella</taxon>
    </lineage>
</organism>
<dbReference type="InterPro" id="IPR036291">
    <property type="entry name" value="NAD(P)-bd_dom_sf"/>
</dbReference>
<evidence type="ECO:0000256" key="2">
    <source>
        <dbReference type="ARBA" id="ARBA00023002"/>
    </source>
</evidence>
<evidence type="ECO:0000256" key="3">
    <source>
        <dbReference type="RuleBase" id="RU000363"/>
    </source>
</evidence>
<dbReference type="GO" id="GO:0016491">
    <property type="term" value="F:oxidoreductase activity"/>
    <property type="evidence" value="ECO:0007669"/>
    <property type="project" value="UniProtKB-KW"/>
</dbReference>
<keyword evidence="2" id="KW-0560">Oxidoreductase</keyword>
<keyword evidence="5" id="KW-1185">Reference proteome</keyword>
<evidence type="ECO:0000256" key="1">
    <source>
        <dbReference type="ARBA" id="ARBA00006484"/>
    </source>
</evidence>
<dbReference type="PANTHER" id="PTHR43976:SF16">
    <property type="entry name" value="SHORT-CHAIN DEHYDROGENASE_REDUCTASE FAMILY PROTEIN"/>
    <property type="match status" value="1"/>
</dbReference>
<dbReference type="STRING" id="572036.SAMN05661099_1714"/>
<dbReference type="PANTHER" id="PTHR43976">
    <property type="entry name" value="SHORT CHAIN DEHYDROGENASE"/>
    <property type="match status" value="1"/>
</dbReference>
<protein>
    <submittedName>
        <fullName evidence="4">Short-chain dehydrogenase</fullName>
    </submittedName>
</protein>
<dbReference type="RefSeq" id="WP_079702156.1">
    <property type="nucleotide sequence ID" value="NZ_FUYR01000001.1"/>
</dbReference>
<dbReference type="Gene3D" id="3.40.50.720">
    <property type="entry name" value="NAD(P)-binding Rossmann-like Domain"/>
    <property type="match status" value="1"/>
</dbReference>